<dbReference type="GO" id="GO:0001817">
    <property type="term" value="P:regulation of cytokine production"/>
    <property type="evidence" value="ECO:0007669"/>
    <property type="project" value="TreeGrafter"/>
</dbReference>
<keyword evidence="4" id="KW-1015">Disulfide bond</keyword>
<feature type="chain" id="PRO_5038701478" description="Ig-like domain-containing protein" evidence="9">
    <location>
        <begin position="26"/>
        <end position="311"/>
    </location>
</feature>
<keyword evidence="8" id="KW-1133">Transmembrane helix</keyword>
<dbReference type="PROSITE" id="PS50835">
    <property type="entry name" value="IG_LIKE"/>
    <property type="match status" value="1"/>
</dbReference>
<evidence type="ECO:0000256" key="4">
    <source>
        <dbReference type="ARBA" id="ARBA00023157"/>
    </source>
</evidence>
<evidence type="ECO:0000256" key="9">
    <source>
        <dbReference type="SAM" id="SignalP"/>
    </source>
</evidence>
<feature type="transmembrane region" description="Helical" evidence="8">
    <location>
        <begin position="247"/>
        <end position="269"/>
    </location>
</feature>
<dbReference type="Gene3D" id="2.60.40.10">
    <property type="entry name" value="Immunoglobulins"/>
    <property type="match status" value="2"/>
</dbReference>
<dbReference type="PANTHER" id="PTHR24100:SF145">
    <property type="entry name" value="CD276 ANTIGEN"/>
    <property type="match status" value="1"/>
</dbReference>
<feature type="domain" description="Ig-like" evidence="10">
    <location>
        <begin position="41"/>
        <end position="140"/>
    </location>
</feature>
<dbReference type="Pfam" id="PF07686">
    <property type="entry name" value="V-set"/>
    <property type="match status" value="1"/>
</dbReference>
<keyword evidence="2 9" id="KW-0732">Signal</keyword>
<dbReference type="SUPFAM" id="SSF48726">
    <property type="entry name" value="Immunoglobulin"/>
    <property type="match status" value="2"/>
</dbReference>
<dbReference type="InterPro" id="IPR013783">
    <property type="entry name" value="Ig-like_fold"/>
</dbReference>
<evidence type="ECO:0000256" key="7">
    <source>
        <dbReference type="SAM" id="MobiDB-lite"/>
    </source>
</evidence>
<evidence type="ECO:0000259" key="10">
    <source>
        <dbReference type="PROSITE" id="PS50835"/>
    </source>
</evidence>
<dbReference type="GO" id="GO:0009897">
    <property type="term" value="C:external side of plasma membrane"/>
    <property type="evidence" value="ECO:0007669"/>
    <property type="project" value="TreeGrafter"/>
</dbReference>
<feature type="region of interest" description="Disordered" evidence="7">
    <location>
        <begin position="279"/>
        <end position="311"/>
    </location>
</feature>
<dbReference type="InterPro" id="IPR036179">
    <property type="entry name" value="Ig-like_dom_sf"/>
</dbReference>
<name>A0A9D3MWT1_ANGAN</name>
<proteinExistence type="predicted"/>
<dbReference type="EMBL" id="JAFIRN010000001">
    <property type="protein sequence ID" value="KAG5856145.1"/>
    <property type="molecule type" value="Genomic_DNA"/>
</dbReference>
<dbReference type="AlphaFoldDB" id="A0A9D3MWT1"/>
<evidence type="ECO:0000256" key="6">
    <source>
        <dbReference type="ARBA" id="ARBA00023319"/>
    </source>
</evidence>
<feature type="compositionally biased region" description="Polar residues" evidence="7">
    <location>
        <begin position="289"/>
        <end position="298"/>
    </location>
</feature>
<dbReference type="GO" id="GO:0050852">
    <property type="term" value="P:T cell receptor signaling pathway"/>
    <property type="evidence" value="ECO:0007669"/>
    <property type="project" value="TreeGrafter"/>
</dbReference>
<accession>A0A9D3MWT1</accession>
<evidence type="ECO:0000313" key="12">
    <source>
        <dbReference type="Proteomes" id="UP001044222"/>
    </source>
</evidence>
<dbReference type="GO" id="GO:0050863">
    <property type="term" value="P:regulation of T cell activation"/>
    <property type="evidence" value="ECO:0007669"/>
    <property type="project" value="UniProtKB-ARBA"/>
</dbReference>
<evidence type="ECO:0000256" key="1">
    <source>
        <dbReference type="ARBA" id="ARBA00004370"/>
    </source>
</evidence>
<protein>
    <recommendedName>
        <fullName evidence="10">Ig-like domain-containing protein</fullName>
    </recommendedName>
</protein>
<dbReference type="SMART" id="SM00406">
    <property type="entry name" value="IGv"/>
    <property type="match status" value="1"/>
</dbReference>
<keyword evidence="12" id="KW-1185">Reference proteome</keyword>
<evidence type="ECO:0000256" key="5">
    <source>
        <dbReference type="ARBA" id="ARBA00023180"/>
    </source>
</evidence>
<evidence type="ECO:0000256" key="3">
    <source>
        <dbReference type="ARBA" id="ARBA00023136"/>
    </source>
</evidence>
<dbReference type="InterPro" id="IPR007110">
    <property type="entry name" value="Ig-like_dom"/>
</dbReference>
<gene>
    <name evidence="11" type="ORF">ANANG_G00004910</name>
</gene>
<keyword evidence="8" id="KW-0812">Transmembrane</keyword>
<sequence length="311" mass="34658">MSWDLRRTIISFLCLFFKLHSFCNGEFEIKVPSAPLVAIHGHSTVLSCTFPVNGAFDLGSSVITWQRHLEVVHSFYHSRDQLDLQSRRYASRTSLYHSELERGNASLRLDRTTPEDAGEYTCAISTLTGSQKKSFPVKIAAFYTEPHLQVSTSPQSVELKLTSRGYPAPKVRWLDATGAELSNGTQTQLLTDTQGLYVVSSSLTQERGANSTLTFLLWNKDLHQEIRREFSLLAEAAIVLRDESRSALYALLPVAILTVLGILGIILFLKKSRCFPGPDSTATREENTSLKTAPQSSEQEQKLKNGATVLY</sequence>
<dbReference type="InterPro" id="IPR053896">
    <property type="entry name" value="BTN3A2-like_Ig-C"/>
</dbReference>
<evidence type="ECO:0000256" key="2">
    <source>
        <dbReference type="ARBA" id="ARBA00022729"/>
    </source>
</evidence>
<dbReference type="PANTHER" id="PTHR24100">
    <property type="entry name" value="BUTYROPHILIN"/>
    <property type="match status" value="1"/>
</dbReference>
<comment type="subcellular location">
    <subcellularLocation>
        <location evidence="1">Membrane</location>
    </subcellularLocation>
</comment>
<dbReference type="GO" id="GO:1903037">
    <property type="term" value="P:regulation of leukocyte cell-cell adhesion"/>
    <property type="evidence" value="ECO:0007669"/>
    <property type="project" value="UniProtKB-ARBA"/>
</dbReference>
<keyword evidence="6" id="KW-0393">Immunoglobulin domain</keyword>
<dbReference type="GO" id="GO:0005102">
    <property type="term" value="F:signaling receptor binding"/>
    <property type="evidence" value="ECO:0007669"/>
    <property type="project" value="TreeGrafter"/>
</dbReference>
<dbReference type="Proteomes" id="UP001044222">
    <property type="component" value="Unassembled WGS sequence"/>
</dbReference>
<dbReference type="InterPro" id="IPR003599">
    <property type="entry name" value="Ig_sub"/>
</dbReference>
<keyword evidence="3 8" id="KW-0472">Membrane</keyword>
<organism evidence="11 12">
    <name type="scientific">Anguilla anguilla</name>
    <name type="common">European freshwater eel</name>
    <name type="synonym">Muraena anguilla</name>
    <dbReference type="NCBI Taxonomy" id="7936"/>
    <lineage>
        <taxon>Eukaryota</taxon>
        <taxon>Metazoa</taxon>
        <taxon>Chordata</taxon>
        <taxon>Craniata</taxon>
        <taxon>Vertebrata</taxon>
        <taxon>Euteleostomi</taxon>
        <taxon>Actinopterygii</taxon>
        <taxon>Neopterygii</taxon>
        <taxon>Teleostei</taxon>
        <taxon>Anguilliformes</taxon>
        <taxon>Anguillidae</taxon>
        <taxon>Anguilla</taxon>
    </lineage>
</organism>
<reference evidence="11" key="1">
    <citation type="submission" date="2021-01" db="EMBL/GenBank/DDBJ databases">
        <title>A chromosome-scale assembly of European eel, Anguilla anguilla.</title>
        <authorList>
            <person name="Henkel C."/>
            <person name="Jong-Raadsen S.A."/>
            <person name="Dufour S."/>
            <person name="Weltzien F.-A."/>
            <person name="Palstra A.P."/>
            <person name="Pelster B."/>
            <person name="Spaink H.P."/>
            <person name="Van Den Thillart G.E."/>
            <person name="Jansen H."/>
            <person name="Zahm M."/>
            <person name="Klopp C."/>
            <person name="Cedric C."/>
            <person name="Louis A."/>
            <person name="Berthelot C."/>
            <person name="Parey E."/>
            <person name="Roest Crollius H."/>
            <person name="Montfort J."/>
            <person name="Robinson-Rechavi M."/>
            <person name="Bucao C."/>
            <person name="Bouchez O."/>
            <person name="Gislard M."/>
            <person name="Lluch J."/>
            <person name="Milhes M."/>
            <person name="Lampietro C."/>
            <person name="Lopez Roques C."/>
            <person name="Donnadieu C."/>
            <person name="Braasch I."/>
            <person name="Desvignes T."/>
            <person name="Postlethwait J."/>
            <person name="Bobe J."/>
            <person name="Guiguen Y."/>
            <person name="Dirks R."/>
        </authorList>
    </citation>
    <scope>NUCLEOTIDE SEQUENCE</scope>
    <source>
        <strain evidence="11">Tag_6206</strain>
        <tissue evidence="11">Liver</tissue>
    </source>
</reference>
<dbReference type="SMART" id="SM00409">
    <property type="entry name" value="IG"/>
    <property type="match status" value="1"/>
</dbReference>
<dbReference type="Pfam" id="PF22705">
    <property type="entry name" value="C2-set_3"/>
    <property type="match status" value="1"/>
</dbReference>
<dbReference type="InterPro" id="IPR050504">
    <property type="entry name" value="IgSF_BTN/MOG"/>
</dbReference>
<dbReference type="FunFam" id="2.60.40.10:FF:000142">
    <property type="entry name" value="V-set domain-containing T-cell activation inhibitor 1"/>
    <property type="match status" value="1"/>
</dbReference>
<dbReference type="InterPro" id="IPR013106">
    <property type="entry name" value="Ig_V-set"/>
</dbReference>
<keyword evidence="5" id="KW-0325">Glycoprotein</keyword>
<feature type="signal peptide" evidence="9">
    <location>
        <begin position="1"/>
        <end position="25"/>
    </location>
</feature>
<evidence type="ECO:0000313" key="11">
    <source>
        <dbReference type="EMBL" id="KAG5856145.1"/>
    </source>
</evidence>
<comment type="caution">
    <text evidence="11">The sequence shown here is derived from an EMBL/GenBank/DDBJ whole genome shotgun (WGS) entry which is preliminary data.</text>
</comment>
<evidence type="ECO:0000256" key="8">
    <source>
        <dbReference type="SAM" id="Phobius"/>
    </source>
</evidence>